<dbReference type="InterPro" id="IPR001867">
    <property type="entry name" value="OmpR/PhoB-type_DNA-bd"/>
</dbReference>
<dbReference type="Pfam" id="PF03704">
    <property type="entry name" value="BTAD"/>
    <property type="match status" value="1"/>
</dbReference>
<dbReference type="PANTHER" id="PTHR35807:SF1">
    <property type="entry name" value="TRANSCRIPTIONAL REGULATOR REDD"/>
    <property type="match status" value="1"/>
</dbReference>
<feature type="domain" description="OmpR/PhoB-type" evidence="6">
    <location>
        <begin position="26"/>
        <end position="129"/>
    </location>
</feature>
<evidence type="ECO:0000256" key="5">
    <source>
        <dbReference type="PROSITE-ProRule" id="PRU01091"/>
    </source>
</evidence>
<evidence type="ECO:0000256" key="1">
    <source>
        <dbReference type="ARBA" id="ARBA00005820"/>
    </source>
</evidence>
<organism evidence="7 8">
    <name type="scientific">Amycolatopsis xylanica</name>
    <dbReference type="NCBI Taxonomy" id="589385"/>
    <lineage>
        <taxon>Bacteria</taxon>
        <taxon>Bacillati</taxon>
        <taxon>Actinomycetota</taxon>
        <taxon>Actinomycetes</taxon>
        <taxon>Pseudonocardiales</taxon>
        <taxon>Pseudonocardiaceae</taxon>
        <taxon>Amycolatopsis</taxon>
    </lineage>
</organism>
<dbReference type="Proteomes" id="UP000199515">
    <property type="component" value="Unassembled WGS sequence"/>
</dbReference>
<accession>A0A1H2W7J8</accession>
<keyword evidence="3 5" id="KW-0238">DNA-binding</keyword>
<dbReference type="InterPro" id="IPR051677">
    <property type="entry name" value="AfsR-DnrI-RedD_regulator"/>
</dbReference>
<dbReference type="STRING" id="589385.SAMN05421504_1011445"/>
<protein>
    <submittedName>
        <fullName evidence="7">DNA-binding transcriptional activator of the SARP family</fullName>
    </submittedName>
</protein>
<comment type="similarity">
    <text evidence="1">Belongs to the AfsR/DnrI/RedD regulatory family.</text>
</comment>
<evidence type="ECO:0000256" key="2">
    <source>
        <dbReference type="ARBA" id="ARBA00023015"/>
    </source>
</evidence>
<dbReference type="InterPro" id="IPR011990">
    <property type="entry name" value="TPR-like_helical_dom_sf"/>
</dbReference>
<dbReference type="SMART" id="SM01043">
    <property type="entry name" value="BTAD"/>
    <property type="match status" value="1"/>
</dbReference>
<keyword evidence="2" id="KW-0805">Transcription regulation</keyword>
<dbReference type="InterPro" id="IPR005158">
    <property type="entry name" value="BTAD"/>
</dbReference>
<dbReference type="Gene3D" id="1.10.10.10">
    <property type="entry name" value="Winged helix-like DNA-binding domain superfamily/Winged helix DNA-binding domain"/>
    <property type="match status" value="1"/>
</dbReference>
<dbReference type="Gene3D" id="1.25.40.10">
    <property type="entry name" value="Tetratricopeptide repeat domain"/>
    <property type="match status" value="1"/>
</dbReference>
<dbReference type="Pfam" id="PF00486">
    <property type="entry name" value="Trans_reg_C"/>
    <property type="match status" value="1"/>
</dbReference>
<gene>
    <name evidence="7" type="ORF">SAMN05421504_1011445</name>
</gene>
<name>A0A1H2W7J8_9PSEU</name>
<evidence type="ECO:0000256" key="4">
    <source>
        <dbReference type="ARBA" id="ARBA00023163"/>
    </source>
</evidence>
<dbReference type="CDD" id="cd15831">
    <property type="entry name" value="BTAD"/>
    <property type="match status" value="1"/>
</dbReference>
<dbReference type="InterPro" id="IPR016032">
    <property type="entry name" value="Sig_transdc_resp-reg_C-effctor"/>
</dbReference>
<sequence>MNGKEKKTKSAGIPSVGNHLSRVVTEVEHSVDRSRFRVLGPLEVIRNGQDRTPKPFQQRVLLAILLLNANKLVTTDAIIDQMWGSRPPDSARAAVQMYVCGIRRSLAGDGDPREHAVLKTCPSGYLLVAAPGQLDVSRFRAHLTRARGLLDTGRCVDAAAEFRLALSLWRGRVLADLARWPEYDRYARYLEEERLSALESRIDLDLEHGPDAGLIAELEQLCAYHPYCEGFHRRLMLAYCRSGRRAEALDVYARAQRVLREEVGIEPGQALRAVQRTILQDGGQERRQSNRRR</sequence>
<feature type="DNA-binding region" description="OmpR/PhoB-type" evidence="5">
    <location>
        <begin position="26"/>
        <end position="129"/>
    </location>
</feature>
<evidence type="ECO:0000313" key="8">
    <source>
        <dbReference type="Proteomes" id="UP000199515"/>
    </source>
</evidence>
<dbReference type="SUPFAM" id="SSF46894">
    <property type="entry name" value="C-terminal effector domain of the bipartite response regulators"/>
    <property type="match status" value="1"/>
</dbReference>
<reference evidence="7 8" key="1">
    <citation type="submission" date="2016-10" db="EMBL/GenBank/DDBJ databases">
        <authorList>
            <person name="de Groot N.N."/>
        </authorList>
    </citation>
    <scope>NUCLEOTIDE SEQUENCE [LARGE SCALE GENOMIC DNA]</scope>
    <source>
        <strain evidence="7 8">CPCC 202699</strain>
    </source>
</reference>
<dbReference type="PROSITE" id="PS51755">
    <property type="entry name" value="OMPR_PHOB"/>
    <property type="match status" value="1"/>
</dbReference>
<evidence type="ECO:0000259" key="6">
    <source>
        <dbReference type="PROSITE" id="PS51755"/>
    </source>
</evidence>
<dbReference type="RefSeq" id="WP_218134626.1">
    <property type="nucleotide sequence ID" value="NZ_FNON01000001.1"/>
</dbReference>
<dbReference type="GO" id="GO:0003677">
    <property type="term" value="F:DNA binding"/>
    <property type="evidence" value="ECO:0007669"/>
    <property type="project" value="UniProtKB-UniRule"/>
</dbReference>
<dbReference type="PANTHER" id="PTHR35807">
    <property type="entry name" value="TRANSCRIPTIONAL REGULATOR REDD-RELATED"/>
    <property type="match status" value="1"/>
</dbReference>
<dbReference type="InterPro" id="IPR036388">
    <property type="entry name" value="WH-like_DNA-bd_sf"/>
</dbReference>
<dbReference type="GO" id="GO:0000160">
    <property type="term" value="P:phosphorelay signal transduction system"/>
    <property type="evidence" value="ECO:0007669"/>
    <property type="project" value="InterPro"/>
</dbReference>
<keyword evidence="8" id="KW-1185">Reference proteome</keyword>
<dbReference type="AlphaFoldDB" id="A0A1H2W7J8"/>
<proteinExistence type="inferred from homology"/>
<dbReference type="SMART" id="SM00862">
    <property type="entry name" value="Trans_reg_C"/>
    <property type="match status" value="1"/>
</dbReference>
<dbReference type="SUPFAM" id="SSF48452">
    <property type="entry name" value="TPR-like"/>
    <property type="match status" value="1"/>
</dbReference>
<keyword evidence="4" id="KW-0804">Transcription</keyword>
<evidence type="ECO:0000313" key="7">
    <source>
        <dbReference type="EMBL" id="SDW76416.1"/>
    </source>
</evidence>
<dbReference type="GO" id="GO:0006355">
    <property type="term" value="P:regulation of DNA-templated transcription"/>
    <property type="evidence" value="ECO:0007669"/>
    <property type="project" value="InterPro"/>
</dbReference>
<dbReference type="EMBL" id="FNON01000001">
    <property type="protein sequence ID" value="SDW76416.1"/>
    <property type="molecule type" value="Genomic_DNA"/>
</dbReference>
<evidence type="ECO:0000256" key="3">
    <source>
        <dbReference type="ARBA" id="ARBA00023125"/>
    </source>
</evidence>